<accession>A0A0P0FX40</accession>
<evidence type="ECO:0000256" key="8">
    <source>
        <dbReference type="PROSITE-ProRule" id="PRU01360"/>
    </source>
</evidence>
<evidence type="ECO:0000313" key="22">
    <source>
        <dbReference type="Proteomes" id="UP000448877"/>
    </source>
</evidence>
<dbReference type="eggNOG" id="COG1629">
    <property type="taxonomic scope" value="Bacteria"/>
</dbReference>
<evidence type="ECO:0000313" key="19">
    <source>
        <dbReference type="Proteomes" id="UP000061809"/>
    </source>
</evidence>
<keyword evidence="4 8" id="KW-0812">Transmembrane</keyword>
<dbReference type="KEGG" id="bcel:BcellWH2_02642"/>
<name>A0A0P0FX40_9BACE</name>
<keyword evidence="6 8" id="KW-0472">Membrane</keyword>
<keyword evidence="13" id="KW-0675">Receptor</keyword>
<evidence type="ECO:0000256" key="6">
    <source>
        <dbReference type="ARBA" id="ARBA00023136"/>
    </source>
</evidence>
<evidence type="ECO:0000256" key="7">
    <source>
        <dbReference type="ARBA" id="ARBA00023237"/>
    </source>
</evidence>
<dbReference type="Gene3D" id="2.60.40.1120">
    <property type="entry name" value="Carboxypeptidase-like, regulatory domain"/>
    <property type="match status" value="1"/>
</dbReference>
<dbReference type="AlphaFoldDB" id="A0A0P0FX40"/>
<organism evidence="13 19">
    <name type="scientific">Bacteroides cellulosilyticus</name>
    <dbReference type="NCBI Taxonomy" id="246787"/>
    <lineage>
        <taxon>Bacteria</taxon>
        <taxon>Pseudomonadati</taxon>
        <taxon>Bacteroidota</taxon>
        <taxon>Bacteroidia</taxon>
        <taxon>Bacteroidales</taxon>
        <taxon>Bacteroidaceae</taxon>
        <taxon>Bacteroides</taxon>
    </lineage>
</organism>
<gene>
    <name evidence="13" type="ORF">BcellWH2_02642</name>
    <name evidence="18" type="ORF">DWX97_17115</name>
    <name evidence="16" type="ORF">F2Y81_13790</name>
    <name evidence="14" type="ORF">F2Y86_18400</name>
    <name evidence="15" type="ORF">F2Y87_18265</name>
    <name evidence="17" type="ORF">RO785_27100</name>
</gene>
<evidence type="ECO:0000256" key="2">
    <source>
        <dbReference type="ARBA" id="ARBA00022448"/>
    </source>
</evidence>
<dbReference type="InterPro" id="IPR012910">
    <property type="entry name" value="Plug_dom"/>
</dbReference>
<dbReference type="EMBL" id="VVYX01000023">
    <property type="protein sequence ID" value="KAA5416658.1"/>
    <property type="molecule type" value="Genomic_DNA"/>
</dbReference>
<evidence type="ECO:0000259" key="11">
    <source>
        <dbReference type="Pfam" id="PF00593"/>
    </source>
</evidence>
<evidence type="ECO:0000256" key="5">
    <source>
        <dbReference type="ARBA" id="ARBA00023077"/>
    </source>
</evidence>
<keyword evidence="7 8" id="KW-0998">Cell outer membrane</keyword>
<dbReference type="SUPFAM" id="SSF49464">
    <property type="entry name" value="Carboxypeptidase regulatory domain-like"/>
    <property type="match status" value="1"/>
</dbReference>
<evidence type="ECO:0000313" key="16">
    <source>
        <dbReference type="EMBL" id="KAA5417293.1"/>
    </source>
</evidence>
<evidence type="ECO:0000313" key="20">
    <source>
        <dbReference type="Proteomes" id="UP000283341"/>
    </source>
</evidence>
<keyword evidence="2 8" id="KW-0813">Transport</keyword>
<dbReference type="InterPro" id="IPR023996">
    <property type="entry name" value="TonB-dep_OMP_SusC/RagA"/>
</dbReference>
<comment type="subcellular location">
    <subcellularLocation>
        <location evidence="1 8">Cell outer membrane</location>
        <topology evidence="1 8">Multi-pass membrane protein</topology>
    </subcellularLocation>
</comment>
<dbReference type="NCBIfam" id="TIGR04057">
    <property type="entry name" value="SusC_RagA_signa"/>
    <property type="match status" value="1"/>
</dbReference>
<keyword evidence="10" id="KW-0732">Signal</keyword>
<reference evidence="21 22" key="3">
    <citation type="journal article" date="2019" name="Nat. Med.">
        <title>A library of human gut bacterial isolates paired with longitudinal multiomics data enables mechanistic microbiome research.</title>
        <authorList>
            <person name="Poyet M."/>
            <person name="Groussin M."/>
            <person name="Gibbons S.M."/>
            <person name="Avila-Pacheco J."/>
            <person name="Jiang X."/>
            <person name="Kearney S.M."/>
            <person name="Perrotta A.R."/>
            <person name="Berdy B."/>
            <person name="Zhao S."/>
            <person name="Lieberman T.D."/>
            <person name="Swanson P.K."/>
            <person name="Smith M."/>
            <person name="Roesemann S."/>
            <person name="Alexander J.E."/>
            <person name="Rich S.A."/>
            <person name="Livny J."/>
            <person name="Vlamakis H."/>
            <person name="Clish C."/>
            <person name="Bullock K."/>
            <person name="Deik A."/>
            <person name="Scott J."/>
            <person name="Pierce K.A."/>
            <person name="Xavier R.J."/>
            <person name="Alm E.J."/>
        </authorList>
    </citation>
    <scope>NUCLEOTIDE SEQUENCE [LARGE SCALE GENOMIC DNA]</scope>
    <source>
        <strain evidence="16 22">BIOML-A6</strain>
        <strain evidence="14 21">BIOML-A7</strain>
        <strain evidence="15 23">BIOML-A8</strain>
    </source>
</reference>
<dbReference type="InterPro" id="IPR008969">
    <property type="entry name" value="CarboxyPept-like_regulatory"/>
</dbReference>
<dbReference type="InterPro" id="IPR037066">
    <property type="entry name" value="Plug_dom_sf"/>
</dbReference>
<dbReference type="InterPro" id="IPR023997">
    <property type="entry name" value="TonB-dep_OMP_SusC/RagA_CS"/>
</dbReference>
<sequence length="1040" mass="116814">MKQKISKCFFDARVRMLLLLLISTIYAQAQSGRIVTGVVKDATGETVIGVNVTVKGNAALGTITDLDGKYSLNVPAQKSTLVFSFIGYQTVEKTIDANARTLNVTLVEDSKLLDEVVVVGYGTMKRKDVTGAVAHVGEEVTKNRAATNALDFLVGTVPGVHITPSTDAGGGASGLLIRGKQSLKASTSPLIVLDGVVFYGNIDDINPNDIESMDILKDASSTAIYGSKGSAGVILINTKRGSSEKPIINVSTKIGVSQATFMPEMPTAEQYMQRRVDYFKTIDYFKPGEQQHGLGYYDNPNSLPDGVSREQWASYDSSFSGDYIETWMQRLEFNPIEVNNYKAGKFVDWMDLVYQNGLRQDYNASVSGKTARTNYYVSLGYTNNDGIVVGDQFRASRSRVNLDTEITKWLNIGLNAQFVHKGSDDIKADTGAAKAASPFGDVYEADGSIKVRPWDDNRIANPLLNRSVDEKYYRTQTFNSSVYGKLTLPFGFTWQTTFNVRYGWRKDYYFDSDIKPGVVAGGKAKRVDYSDYEWSIDNMLKWNRTFANIHNFDFTFVYTAEKYQNWQSTGNNEGFQPNGALSYHGIQAGITPTVSANDEMQTGNGLLWRLNYSLMDRYLLTGSVRRDGFSAFGQNNPFGVFSTVAAGWRISEEKFLKDVEWINNLKLRLSWGQTGNRDIGRYAAFSRLTITNVIQDGVNYKGVYPSSLANRDLKWETTTGFNFGVDFGLFKNRLSGSVELYKNKTNDLLMDRAMPEISGYGKIASNLGEIANQGAELTLSSVNINTSNVRWNTTFTYSTNKNEIKHLYGDMIDVLDADGNVIGQREDDDVQNGWYIGHAIDEIYDYKWIGVWQLGEELEAAKYGKQPGDPRLLDVNNDGKINDDDKLWLGTKTPKHRMTLSSDLNLFKCINFSFVLRGEFGWMDIDNLPRNETNRYYNTSNSVWTEYWTPWNPNSKYARLGANIDSPGVNIYEKRNYVRMQNMALSYTFPKKLINKFMIDNLRFSINVDNAFVISKWRTSDPLTKAITPRIWTFGVDITL</sequence>
<evidence type="ECO:0000256" key="9">
    <source>
        <dbReference type="RuleBase" id="RU003357"/>
    </source>
</evidence>
<evidence type="ECO:0000256" key="1">
    <source>
        <dbReference type="ARBA" id="ARBA00004571"/>
    </source>
</evidence>
<dbReference type="EMBL" id="CP012801">
    <property type="protein sequence ID" value="ALJ59881.1"/>
    <property type="molecule type" value="Genomic_DNA"/>
</dbReference>
<keyword evidence="3 8" id="KW-1134">Transmembrane beta strand</keyword>
<evidence type="ECO:0000313" key="15">
    <source>
        <dbReference type="EMBL" id="KAA5416658.1"/>
    </source>
</evidence>
<reference evidence="18 20" key="2">
    <citation type="submission" date="2018-08" db="EMBL/GenBank/DDBJ databases">
        <title>A genome reference for cultivated species of the human gut microbiota.</title>
        <authorList>
            <person name="Zou Y."/>
            <person name="Xue W."/>
            <person name="Luo G."/>
        </authorList>
    </citation>
    <scope>NUCLEOTIDE SEQUENCE [LARGE SCALE GENOMIC DNA]</scope>
    <source>
        <strain evidence="18 20">AF22-3AC</strain>
    </source>
</reference>
<evidence type="ECO:0000313" key="14">
    <source>
        <dbReference type="EMBL" id="KAA5406233.1"/>
    </source>
</evidence>
<dbReference type="Pfam" id="PF13715">
    <property type="entry name" value="CarbopepD_reg_2"/>
    <property type="match status" value="1"/>
</dbReference>
<dbReference type="Proteomes" id="UP001266995">
    <property type="component" value="Unassembled WGS sequence"/>
</dbReference>
<dbReference type="InterPro" id="IPR039426">
    <property type="entry name" value="TonB-dep_rcpt-like"/>
</dbReference>
<feature type="chain" id="PRO_5013461222" evidence="10">
    <location>
        <begin position="30"/>
        <end position="1040"/>
    </location>
</feature>
<dbReference type="RefSeq" id="WP_007211147.1">
    <property type="nucleotide sequence ID" value="NZ_CABMLT010000009.1"/>
</dbReference>
<feature type="signal peptide" evidence="10">
    <location>
        <begin position="1"/>
        <end position="29"/>
    </location>
</feature>
<evidence type="ECO:0000256" key="3">
    <source>
        <dbReference type="ARBA" id="ARBA00022452"/>
    </source>
</evidence>
<dbReference type="Gene3D" id="2.40.170.20">
    <property type="entry name" value="TonB-dependent receptor, beta-barrel domain"/>
    <property type="match status" value="1"/>
</dbReference>
<reference evidence="13 19" key="1">
    <citation type="journal article" date="2015" name="Science">
        <title>Genetic determinants of in vivo fitness and diet responsiveness in multiple human gut Bacteroides.</title>
        <authorList>
            <person name="Wu M."/>
            <person name="McNulty N.P."/>
            <person name="Rodionov D.A."/>
            <person name="Khoroshkin M.S."/>
            <person name="Griffin N.W."/>
            <person name="Cheng J."/>
            <person name="Latreille P."/>
            <person name="Kerstetter R.A."/>
            <person name="Terrapon N."/>
            <person name="Henrissat B."/>
            <person name="Osterman A.L."/>
            <person name="Gordon J.I."/>
        </authorList>
    </citation>
    <scope>NUCLEOTIDE SEQUENCE [LARGE SCALE GENOMIC DNA]</scope>
    <source>
        <strain evidence="13 19">WH2</strain>
    </source>
</reference>
<dbReference type="Proteomes" id="UP000448877">
    <property type="component" value="Unassembled WGS sequence"/>
</dbReference>
<dbReference type="STRING" id="246787.BcellWH2_02642"/>
<evidence type="ECO:0000313" key="13">
    <source>
        <dbReference type="EMBL" id="ALJ59881.1"/>
    </source>
</evidence>
<evidence type="ECO:0000313" key="17">
    <source>
        <dbReference type="EMBL" id="MDT4514639.1"/>
    </source>
</evidence>
<dbReference type="Pfam" id="PF07715">
    <property type="entry name" value="Plug"/>
    <property type="match status" value="1"/>
</dbReference>
<dbReference type="EMBL" id="JAVSNH010000002">
    <property type="protein sequence ID" value="MDT4514639.1"/>
    <property type="molecule type" value="Genomic_DNA"/>
</dbReference>
<dbReference type="Gene3D" id="2.170.130.10">
    <property type="entry name" value="TonB-dependent receptor, plug domain"/>
    <property type="match status" value="1"/>
</dbReference>
<evidence type="ECO:0000313" key="21">
    <source>
        <dbReference type="Proteomes" id="UP000325055"/>
    </source>
</evidence>
<proteinExistence type="inferred from homology"/>
<dbReference type="Proteomes" id="UP000325055">
    <property type="component" value="Unassembled WGS sequence"/>
</dbReference>
<evidence type="ECO:0000313" key="23">
    <source>
        <dbReference type="Proteomes" id="UP000482653"/>
    </source>
</evidence>
<dbReference type="Proteomes" id="UP000283341">
    <property type="component" value="Unassembled WGS sequence"/>
</dbReference>
<dbReference type="PROSITE" id="PS52016">
    <property type="entry name" value="TONB_DEPENDENT_REC_3"/>
    <property type="match status" value="1"/>
</dbReference>
<feature type="domain" description="TonB-dependent receptor plug" evidence="12">
    <location>
        <begin position="126"/>
        <end position="233"/>
    </location>
</feature>
<evidence type="ECO:0000256" key="4">
    <source>
        <dbReference type="ARBA" id="ARBA00022692"/>
    </source>
</evidence>
<dbReference type="Pfam" id="PF00593">
    <property type="entry name" value="TonB_dep_Rec_b-barrel"/>
    <property type="match status" value="1"/>
</dbReference>
<dbReference type="Proteomes" id="UP000061809">
    <property type="component" value="Chromosome"/>
</dbReference>
<reference evidence="17" key="4">
    <citation type="submission" date="2023-08" db="EMBL/GenBank/DDBJ databases">
        <title>Reintroducing virulent viruses to syntetic microbiomes.</title>
        <authorList>
            <person name="Wilde J."/>
            <person name="Boyes R."/>
            <person name="Robinson A.V."/>
            <person name="Daisley B.A."/>
            <person name="Allen-Vercoe E."/>
        </authorList>
    </citation>
    <scope>NUCLEOTIDE SEQUENCE</scope>
    <source>
        <strain evidence="17">225I_12FAA</strain>
    </source>
</reference>
<dbReference type="NCBIfam" id="TIGR04056">
    <property type="entry name" value="OMP_RagA_SusC"/>
    <property type="match status" value="1"/>
</dbReference>
<dbReference type="PATRIC" id="fig|246787.4.peg.2719"/>
<evidence type="ECO:0000256" key="10">
    <source>
        <dbReference type="SAM" id="SignalP"/>
    </source>
</evidence>
<evidence type="ECO:0000259" key="12">
    <source>
        <dbReference type="Pfam" id="PF07715"/>
    </source>
</evidence>
<dbReference type="InterPro" id="IPR000531">
    <property type="entry name" value="Beta-barrel_TonB"/>
</dbReference>
<comment type="similarity">
    <text evidence="8 9">Belongs to the TonB-dependent receptor family.</text>
</comment>
<dbReference type="SUPFAM" id="SSF56935">
    <property type="entry name" value="Porins"/>
    <property type="match status" value="1"/>
</dbReference>
<feature type="domain" description="TonB-dependent receptor-like beta-barrel" evidence="11">
    <location>
        <begin position="468"/>
        <end position="1010"/>
    </location>
</feature>
<evidence type="ECO:0000313" key="18">
    <source>
        <dbReference type="EMBL" id="RGS35178.1"/>
    </source>
</evidence>
<dbReference type="GO" id="GO:0009279">
    <property type="term" value="C:cell outer membrane"/>
    <property type="evidence" value="ECO:0007669"/>
    <property type="project" value="UniProtKB-SubCell"/>
</dbReference>
<dbReference type="EMBL" id="VVYV01000022">
    <property type="protein sequence ID" value="KAA5417293.1"/>
    <property type="molecule type" value="Genomic_DNA"/>
</dbReference>
<protein>
    <submittedName>
        <fullName evidence="13 14">TonB-dependent receptor</fullName>
    </submittedName>
</protein>
<dbReference type="EMBL" id="QRVJ01000016">
    <property type="protein sequence ID" value="RGS35178.1"/>
    <property type="molecule type" value="Genomic_DNA"/>
</dbReference>
<dbReference type="FunFam" id="2.60.40.1120:FF:000003">
    <property type="entry name" value="Outer membrane protein Omp121"/>
    <property type="match status" value="1"/>
</dbReference>
<dbReference type="InterPro" id="IPR036942">
    <property type="entry name" value="Beta-barrel_TonB_sf"/>
</dbReference>
<dbReference type="EMBL" id="VVYW01000016">
    <property type="protein sequence ID" value="KAA5406233.1"/>
    <property type="molecule type" value="Genomic_DNA"/>
</dbReference>
<dbReference type="Proteomes" id="UP000482653">
    <property type="component" value="Unassembled WGS sequence"/>
</dbReference>
<keyword evidence="5 9" id="KW-0798">TonB box</keyword>